<feature type="binding site" evidence="9">
    <location>
        <position position="42"/>
    </location>
    <ligand>
        <name>Mg(2+)</name>
        <dbReference type="ChEBI" id="CHEBI:18420"/>
    </ligand>
</feature>
<keyword evidence="5 9" id="KW-0443">Lipid metabolism</keyword>
<feature type="binding site" evidence="9">
    <location>
        <position position="14"/>
    </location>
    <ligand>
        <name>sn-glycerol 1-phosphate</name>
        <dbReference type="ChEBI" id="CHEBI:57685"/>
    </ligand>
</feature>
<dbReference type="NCBIfam" id="TIGR01768">
    <property type="entry name" value="GGGP-family"/>
    <property type="match status" value="1"/>
</dbReference>
<evidence type="ECO:0000256" key="7">
    <source>
        <dbReference type="ARBA" id="ARBA00023264"/>
    </source>
</evidence>
<comment type="function">
    <text evidence="9">Prenyltransferase that catalyzes in vivo the transfer of the heptaprenyl moiety of heptaprenyl pyrophosphate (HepPP; 35 carbon atoms) to the C3 hydroxyl of sn-glycerol-1-phosphate (G1P), producing heptaprenylglyceryl phosphate (HepGP). This reaction is an ether-bond-formation step in the biosynthesis of archaea-type G1P-based membrane lipids found in Bacillales.</text>
</comment>
<evidence type="ECO:0000313" key="10">
    <source>
        <dbReference type="EMBL" id="MBB6675666.1"/>
    </source>
</evidence>
<dbReference type="NCBIfam" id="NF003197">
    <property type="entry name" value="PRK04169.1-1"/>
    <property type="match status" value="1"/>
</dbReference>
<dbReference type="Gene3D" id="3.20.20.390">
    <property type="entry name" value="FMN-linked oxidoreductases"/>
    <property type="match status" value="1"/>
</dbReference>
<organism evidence="10 11">
    <name type="scientific">Cohnella nanjingensis</name>
    <dbReference type="NCBI Taxonomy" id="1387779"/>
    <lineage>
        <taxon>Bacteria</taxon>
        <taxon>Bacillati</taxon>
        <taxon>Bacillota</taxon>
        <taxon>Bacilli</taxon>
        <taxon>Bacillales</taxon>
        <taxon>Paenibacillaceae</taxon>
        <taxon>Cohnella</taxon>
    </lineage>
</organism>
<name>A0A7X0RXV4_9BACL</name>
<dbReference type="GO" id="GO:0120536">
    <property type="term" value="F:heptaprenylglyceryl phosphate synthase activity"/>
    <property type="evidence" value="ECO:0007669"/>
    <property type="project" value="UniProtKB-ARBA"/>
</dbReference>
<keyword evidence="3 9" id="KW-0479">Metal-binding</keyword>
<dbReference type="InterPro" id="IPR038597">
    <property type="entry name" value="GGGP/HepGP_synthase_sf"/>
</dbReference>
<dbReference type="UniPathway" id="UPA00940"/>
<keyword evidence="6 9" id="KW-0594">Phospholipid biosynthesis</keyword>
<dbReference type="AlphaFoldDB" id="A0A7X0RXV4"/>
<evidence type="ECO:0000313" key="11">
    <source>
        <dbReference type="Proteomes" id="UP000547209"/>
    </source>
</evidence>
<dbReference type="SUPFAM" id="SSF51395">
    <property type="entry name" value="FMN-linked oxidoreductases"/>
    <property type="match status" value="1"/>
</dbReference>
<comment type="caution">
    <text evidence="10">The sequence shown here is derived from an EMBL/GenBank/DDBJ whole genome shotgun (WGS) entry which is preliminary data.</text>
</comment>
<evidence type="ECO:0000256" key="5">
    <source>
        <dbReference type="ARBA" id="ARBA00023098"/>
    </source>
</evidence>
<dbReference type="CDD" id="cd02812">
    <property type="entry name" value="PcrB_like"/>
    <property type="match status" value="1"/>
</dbReference>
<evidence type="ECO:0000256" key="2">
    <source>
        <dbReference type="ARBA" id="ARBA00022679"/>
    </source>
</evidence>
<proteinExistence type="inferred from homology"/>
<evidence type="ECO:0000256" key="4">
    <source>
        <dbReference type="ARBA" id="ARBA00022842"/>
    </source>
</evidence>
<feature type="binding site" evidence="9">
    <location>
        <position position="16"/>
    </location>
    <ligand>
        <name>Mg(2+)</name>
        <dbReference type="ChEBI" id="CHEBI:18420"/>
    </ligand>
</feature>
<dbReference type="NCBIfam" id="NF003199">
    <property type="entry name" value="PRK04169.1-3"/>
    <property type="match status" value="1"/>
</dbReference>
<dbReference type="Pfam" id="PF01884">
    <property type="entry name" value="PcrB"/>
    <property type="match status" value="1"/>
</dbReference>
<reference evidence="10 11" key="1">
    <citation type="submission" date="2020-08" db="EMBL/GenBank/DDBJ databases">
        <title>Cohnella phylogeny.</title>
        <authorList>
            <person name="Dunlap C."/>
        </authorList>
    </citation>
    <scope>NUCLEOTIDE SEQUENCE [LARGE SCALE GENOMIC DNA]</scope>
    <source>
        <strain evidence="10 11">DSM 28246</strain>
    </source>
</reference>
<feature type="binding site" evidence="9">
    <location>
        <begin position="211"/>
        <end position="212"/>
    </location>
    <ligand>
        <name>sn-glycerol 1-phosphate</name>
        <dbReference type="ChEBI" id="CHEBI:57685"/>
    </ligand>
</feature>
<feature type="binding site" evidence="9">
    <location>
        <position position="191"/>
    </location>
    <ligand>
        <name>sn-glycerol 1-phosphate</name>
        <dbReference type="ChEBI" id="CHEBI:57685"/>
    </ligand>
</feature>
<dbReference type="Proteomes" id="UP000547209">
    <property type="component" value="Unassembled WGS sequence"/>
</dbReference>
<gene>
    <name evidence="9" type="primary">pcrB</name>
    <name evidence="10" type="ORF">H7C19_33890</name>
</gene>
<dbReference type="RefSeq" id="WP_185673511.1">
    <property type="nucleotide sequence ID" value="NZ_JACJVP010000090.1"/>
</dbReference>
<evidence type="ECO:0000256" key="9">
    <source>
        <dbReference type="HAMAP-Rule" id="MF_00112"/>
    </source>
</evidence>
<evidence type="ECO:0000256" key="8">
    <source>
        <dbReference type="ARBA" id="ARBA00048318"/>
    </source>
</evidence>
<dbReference type="InterPro" id="IPR008205">
    <property type="entry name" value="GGGP_HepGP_synthase"/>
</dbReference>
<keyword evidence="2 9" id="KW-0808">Transferase</keyword>
<keyword evidence="11" id="KW-1185">Reference proteome</keyword>
<feature type="binding site" evidence="9">
    <location>
        <begin position="161"/>
        <end position="166"/>
    </location>
    <ligand>
        <name>sn-glycerol 1-phosphate</name>
        <dbReference type="ChEBI" id="CHEBI:57685"/>
    </ligand>
</feature>
<sequence length="242" mass="26401">MIPSFYQHWRHVFKLDPDREISDEALDRVCLSGTDAILVGGSSGVTYDNTVDLLSRIRRYESPCALELSDPACAVPGFDGYFIPMVLNTPRREWLIGRQTEALAEFGHLMPWESVAGEAYIVLNGESTAARVSGADASISAAQVLAYAQLADRLWRVPVLYMEYSGAFGDMALVRKVRDELNQARLVYGGGIRTAAQAREAASAAHTIVVGNAIYDDLEAALQTVGAARAAHEQAKEQGYVF</sequence>
<comment type="caution">
    <text evidence="9">Lacks conserved residue(s) required for the propagation of feature annotation.</text>
</comment>
<keyword evidence="4 9" id="KW-0460">Magnesium</keyword>
<protein>
    <recommendedName>
        <fullName evidence="9">Heptaprenylglyceryl phosphate synthase</fullName>
        <shortName evidence="9">HepGP synthase</shortName>
        <ecNumber evidence="9">2.5.1.n9</ecNumber>
    </recommendedName>
    <alternativeName>
        <fullName evidence="9">Glycerol-1-phosphate heptaprenyltransferase</fullName>
    </alternativeName>
</protein>
<evidence type="ECO:0000256" key="6">
    <source>
        <dbReference type="ARBA" id="ARBA00023209"/>
    </source>
</evidence>
<dbReference type="GO" id="GO:0000287">
    <property type="term" value="F:magnesium ion binding"/>
    <property type="evidence" value="ECO:0007669"/>
    <property type="project" value="UniProtKB-UniRule"/>
</dbReference>
<comment type="subunit">
    <text evidence="9">Homodimer.</text>
</comment>
<accession>A0A7X0RXV4</accession>
<comment type="catalytic activity">
    <reaction evidence="8 9">
        <text>sn-glycerol 1-phosphate + all-trans-heptaprenyl diphosphate = 3-heptaprenyl-sn-glycero-1-phosphate + diphosphate</text>
        <dbReference type="Rhea" id="RHEA:33495"/>
        <dbReference type="ChEBI" id="CHEBI:33019"/>
        <dbReference type="ChEBI" id="CHEBI:57685"/>
        <dbReference type="ChEBI" id="CHEBI:58206"/>
        <dbReference type="ChEBI" id="CHEBI:64781"/>
        <dbReference type="EC" id="2.5.1.n9"/>
    </reaction>
</comment>
<comment type="pathway">
    <text evidence="9">Membrane lipid metabolism; glycerophospholipid metabolism.</text>
</comment>
<keyword evidence="1 9" id="KW-0444">Lipid biosynthesis</keyword>
<dbReference type="PANTHER" id="PTHR40029:SF2">
    <property type="entry name" value="HEPTAPRENYLGLYCERYL PHOSPHATE SYNTHASE"/>
    <property type="match status" value="1"/>
</dbReference>
<dbReference type="PANTHER" id="PTHR40029">
    <property type="match status" value="1"/>
</dbReference>
<dbReference type="InterPro" id="IPR039074">
    <property type="entry name" value="GGGP/HepGP_synthase_I"/>
</dbReference>
<comment type="cofactor">
    <cofactor evidence="9">
        <name>Mg(2+)</name>
        <dbReference type="ChEBI" id="CHEBI:18420"/>
    </cofactor>
</comment>
<dbReference type="GO" id="GO:0046474">
    <property type="term" value="P:glycerophospholipid biosynthetic process"/>
    <property type="evidence" value="ECO:0007669"/>
    <property type="project" value="UniProtKB-UniRule"/>
</dbReference>
<dbReference type="HAMAP" id="MF_00112">
    <property type="entry name" value="GGGP_HepGP_synthase"/>
    <property type="match status" value="1"/>
</dbReference>
<keyword evidence="7 9" id="KW-1208">Phospholipid metabolism</keyword>
<evidence type="ECO:0000256" key="1">
    <source>
        <dbReference type="ARBA" id="ARBA00022516"/>
    </source>
</evidence>
<evidence type="ECO:0000256" key="3">
    <source>
        <dbReference type="ARBA" id="ARBA00022723"/>
    </source>
</evidence>
<dbReference type="EMBL" id="JACJVP010000090">
    <property type="protein sequence ID" value="MBB6675666.1"/>
    <property type="molecule type" value="Genomic_DNA"/>
</dbReference>
<comment type="similarity">
    <text evidence="9">Belongs to the GGGP/HepGP synthase family. Group I subfamily.</text>
</comment>
<dbReference type="EC" id="2.5.1.n9" evidence="9"/>